<evidence type="ECO:0000313" key="3">
    <source>
        <dbReference type="Proteomes" id="UP000176005"/>
    </source>
</evidence>
<dbReference type="EMBL" id="LJGW01000168">
    <property type="protein sequence ID" value="OEV11974.1"/>
    <property type="molecule type" value="Genomic_DNA"/>
</dbReference>
<evidence type="ECO:0000313" key="2">
    <source>
        <dbReference type="EMBL" id="OEV11974.1"/>
    </source>
</evidence>
<sequence>MKKSPRKALAVLTASAALAGGTVLAGTTATAAPQQPSAQSQQLQRQVDGFLAEEQGARQLSANKVAFKGGTVTFPGDGRKHSALRAPSCRHGHLCVVDGRGRKYDYYRCGTYQFLGIGNGTFNNNQTSGTVARFYNRNGSLRWTNRAKDTGTASWTPVWKIKPC</sequence>
<keyword evidence="1" id="KW-0732">Signal</keyword>
<protein>
    <recommendedName>
        <fullName evidence="4">Secreted protein</fullName>
    </recommendedName>
</protein>
<proteinExistence type="predicted"/>
<dbReference type="Proteomes" id="UP000176005">
    <property type="component" value="Unassembled WGS sequence"/>
</dbReference>
<evidence type="ECO:0000256" key="1">
    <source>
        <dbReference type="SAM" id="SignalP"/>
    </source>
</evidence>
<organism evidence="2 3">
    <name type="scientific">Streptomyces nanshensis</name>
    <dbReference type="NCBI Taxonomy" id="518642"/>
    <lineage>
        <taxon>Bacteria</taxon>
        <taxon>Bacillati</taxon>
        <taxon>Actinomycetota</taxon>
        <taxon>Actinomycetes</taxon>
        <taxon>Kitasatosporales</taxon>
        <taxon>Streptomycetaceae</taxon>
        <taxon>Streptomyces</taxon>
    </lineage>
</organism>
<reference evidence="2 3" key="1">
    <citation type="journal article" date="2016" name="Front. Microbiol.">
        <title>Comparative Genomics Analysis of Streptomyces Species Reveals Their Adaptation to the Marine Environment and Their Diversity at the Genomic Level.</title>
        <authorList>
            <person name="Tian X."/>
            <person name="Zhang Z."/>
            <person name="Yang T."/>
            <person name="Chen M."/>
            <person name="Li J."/>
            <person name="Chen F."/>
            <person name="Yang J."/>
            <person name="Li W."/>
            <person name="Zhang B."/>
            <person name="Zhang Z."/>
            <person name="Wu J."/>
            <person name="Zhang C."/>
            <person name="Long L."/>
            <person name="Xiao J."/>
        </authorList>
    </citation>
    <scope>NUCLEOTIDE SEQUENCE [LARGE SCALE GENOMIC DNA]</scope>
    <source>
        <strain evidence="2 3">SCSIO 10429</strain>
    </source>
</reference>
<name>A0A1E7L721_9ACTN</name>
<accession>A0A1E7L721</accession>
<evidence type="ECO:0008006" key="4">
    <source>
        <dbReference type="Google" id="ProtNLM"/>
    </source>
</evidence>
<feature type="signal peptide" evidence="1">
    <location>
        <begin position="1"/>
        <end position="25"/>
    </location>
</feature>
<feature type="chain" id="PRO_5039136470" description="Secreted protein" evidence="1">
    <location>
        <begin position="26"/>
        <end position="164"/>
    </location>
</feature>
<dbReference type="AlphaFoldDB" id="A0A1E7L721"/>
<dbReference type="RefSeq" id="WP_070016543.1">
    <property type="nucleotide sequence ID" value="NZ_LJGW01000168.1"/>
</dbReference>
<comment type="caution">
    <text evidence="2">The sequence shown here is derived from an EMBL/GenBank/DDBJ whole genome shotgun (WGS) entry which is preliminary data.</text>
</comment>
<gene>
    <name evidence="2" type="ORF">AN218_10655</name>
</gene>
<keyword evidence="3" id="KW-1185">Reference proteome</keyword>